<evidence type="ECO:0000256" key="5">
    <source>
        <dbReference type="ARBA" id="ARBA00023274"/>
    </source>
</evidence>
<proteinExistence type="inferred from homology"/>
<dbReference type="NCBIfam" id="NF003261">
    <property type="entry name" value="PRK04231.1"/>
    <property type="match status" value="1"/>
</dbReference>
<comment type="subunit">
    <text evidence="6">Part of the 50S ribosomal subunit. Forms a cluster with proteins L14 and L24e.</text>
</comment>
<dbReference type="PANTHER" id="PTHR11363:SF5">
    <property type="entry name" value="LARGE RIBOSOMAL SUBUNIT PROTEIN UL3"/>
    <property type="match status" value="1"/>
</dbReference>
<reference evidence="8" key="1">
    <citation type="journal article" date="2015" name="ISME J.">
        <title>Aquifer environment selects for microbial species cohorts in sediment and groundwater.</title>
        <authorList>
            <person name="Hug L.A."/>
            <person name="Thomas B.C."/>
            <person name="Brown C.T."/>
            <person name="Frischkorn K.R."/>
            <person name="Williams K.H."/>
            <person name="Tringe S.G."/>
            <person name="Banfield J.F."/>
        </authorList>
    </citation>
    <scope>NUCLEOTIDE SEQUENCE</scope>
</reference>
<dbReference type="GO" id="GO:0003735">
    <property type="term" value="F:structural constituent of ribosome"/>
    <property type="evidence" value="ECO:0007669"/>
    <property type="project" value="UniProtKB-UniRule"/>
</dbReference>
<comment type="similarity">
    <text evidence="1 6">Belongs to the universal ribosomal protein uL3 family.</text>
</comment>
<keyword evidence="2 6" id="KW-0699">rRNA-binding</keyword>
<accession>A0A0H4T5Z5</accession>
<dbReference type="SUPFAM" id="SSF50447">
    <property type="entry name" value="Translation proteins"/>
    <property type="match status" value="1"/>
</dbReference>
<dbReference type="InterPro" id="IPR044892">
    <property type="entry name" value="Ribosomal_L3_dom_3_arc_sf"/>
</dbReference>
<sequence>MPKEHRPRRGSMGFSPRKRSESPIPHFSSWPDMDGSAPKIQGFAGYKAGMTHAIVVDYRPTSTTSGQEVQVPVTVVEVPPMKVAAIRLYRRVPEGLKTFAEIWAPKLDKELGRVFPIPKDYDAEAAWKKVDPTLVDDIRLITYTQPILVTGVPKKKPELMENRVGGGTVEERIKYARGLLGKDIRITEFCREGSMVDVAAITKGKGWQGHHTRWGTRLLSHKNSKHRRNIGTLGNFQPGYVRPTVPQSGQLGYHQRTEYNKRILKIGEKGDEITPDGGFLHYGVIRNPYVLLHGSIPGPTKRLIRFRDAARGGYVKLEKSPELTYVSRESKQGA</sequence>
<keyword evidence="4 6" id="KW-0689">Ribosomal protein</keyword>
<dbReference type="InterPro" id="IPR045077">
    <property type="entry name" value="L3_arc_euk"/>
</dbReference>
<dbReference type="GO" id="GO:0022625">
    <property type="term" value="C:cytosolic large ribosomal subunit"/>
    <property type="evidence" value="ECO:0007669"/>
    <property type="project" value="UniProtKB-UniRule"/>
</dbReference>
<dbReference type="InterPro" id="IPR009000">
    <property type="entry name" value="Transl_B-barrel_sf"/>
</dbReference>
<dbReference type="Gene3D" id="4.10.960.10">
    <property type="entry name" value="Ribosomal protein L3, domain 3"/>
    <property type="match status" value="1"/>
</dbReference>
<dbReference type="PANTHER" id="PTHR11363">
    <property type="entry name" value="60S RIBOSOMAL PROTEIN L3-RELATED"/>
    <property type="match status" value="1"/>
</dbReference>
<evidence type="ECO:0000256" key="6">
    <source>
        <dbReference type="HAMAP-Rule" id="MF_01325"/>
    </source>
</evidence>
<dbReference type="InterPro" id="IPR000597">
    <property type="entry name" value="Ribosomal_uL3"/>
</dbReference>
<dbReference type="AlphaFoldDB" id="A0A0H4T5Z5"/>
<comment type="function">
    <text evidence="6">One of the primary rRNA binding proteins, it binds directly near the 3'-end of the 23S rRNA, where it nucleates assembly of the 50S subunit.</text>
</comment>
<dbReference type="Gene3D" id="3.30.1430.10">
    <property type="match status" value="1"/>
</dbReference>
<dbReference type="NCBIfam" id="TIGR03626">
    <property type="entry name" value="L3_arch"/>
    <property type="match status" value="1"/>
</dbReference>
<organism evidence="8">
    <name type="scientific">uncultured euryarchaeote Rifle_16ft_4_minimus_37884</name>
    <dbReference type="NCBI Taxonomy" id="1665196"/>
    <lineage>
        <taxon>Archaea</taxon>
        <taxon>Methanobacteriati</taxon>
        <taxon>Methanobacteriota</taxon>
        <taxon>environmental samples</taxon>
    </lineage>
</organism>
<dbReference type="Gene3D" id="2.40.30.10">
    <property type="entry name" value="Translation factors"/>
    <property type="match status" value="1"/>
</dbReference>
<evidence type="ECO:0000256" key="7">
    <source>
        <dbReference type="SAM" id="MobiDB-lite"/>
    </source>
</evidence>
<dbReference type="Pfam" id="PF00297">
    <property type="entry name" value="Ribosomal_L3"/>
    <property type="match status" value="1"/>
</dbReference>
<feature type="region of interest" description="Disordered" evidence="7">
    <location>
        <begin position="1"/>
        <end position="33"/>
    </location>
</feature>
<name>A0A0H4T5Z5_9EURY</name>
<evidence type="ECO:0000256" key="3">
    <source>
        <dbReference type="ARBA" id="ARBA00022884"/>
    </source>
</evidence>
<evidence type="ECO:0000256" key="2">
    <source>
        <dbReference type="ARBA" id="ARBA00022730"/>
    </source>
</evidence>
<dbReference type="GO" id="GO:0019843">
    <property type="term" value="F:rRNA binding"/>
    <property type="evidence" value="ECO:0007669"/>
    <property type="project" value="UniProtKB-UniRule"/>
</dbReference>
<evidence type="ECO:0000313" key="8">
    <source>
        <dbReference type="EMBL" id="AKQ03168.1"/>
    </source>
</evidence>
<protein>
    <recommendedName>
        <fullName evidence="6">Large ribosomal subunit protein uL3</fullName>
    </recommendedName>
</protein>
<keyword evidence="5 6" id="KW-0687">Ribonucleoprotein</keyword>
<dbReference type="GO" id="GO:0006412">
    <property type="term" value="P:translation"/>
    <property type="evidence" value="ECO:0007669"/>
    <property type="project" value="UniProtKB-UniRule"/>
</dbReference>
<evidence type="ECO:0000256" key="4">
    <source>
        <dbReference type="ARBA" id="ARBA00022980"/>
    </source>
</evidence>
<gene>
    <name evidence="8" type="primary">rpl3p</name>
    <name evidence="6" type="synonym">rpl3</name>
</gene>
<dbReference type="EMBL" id="KT007008">
    <property type="protein sequence ID" value="AKQ03168.1"/>
    <property type="molecule type" value="Genomic_DNA"/>
</dbReference>
<evidence type="ECO:0000256" key="1">
    <source>
        <dbReference type="ARBA" id="ARBA00006540"/>
    </source>
</evidence>
<dbReference type="HAMAP" id="MF_01325_A">
    <property type="entry name" value="Ribosomal_uL3_A"/>
    <property type="match status" value="1"/>
</dbReference>
<dbReference type="InterPro" id="IPR019928">
    <property type="entry name" value="Ribosomal_uL3_arc"/>
</dbReference>
<keyword evidence="3 6" id="KW-0694">RNA-binding</keyword>